<dbReference type="AlphaFoldDB" id="A0A1H9VBZ4"/>
<dbReference type="eggNOG" id="ENOG5031A7S">
    <property type="taxonomic scope" value="Bacteria"/>
</dbReference>
<dbReference type="EMBL" id="FOGJ01000022">
    <property type="protein sequence ID" value="SES19099.1"/>
    <property type="molecule type" value="Genomic_DNA"/>
</dbReference>
<sequence>MALDYYIPGTRGGFPNRIQLVKTDEVLSMKLDITLFPLYCDGCGYFFPHFYINKGSRHQIVGRILCPSCARPIEITDSGTMVDEIKVNDNPINFQKVYLLDWSYIEQANVMSGGHIIKALMARYNKSELNYLTIDELTMICSFASCIQLSGDMKFQTDTRFRALPPDINHWIEFLYRCGVTLPSYVTVLRKDHDIPSLEGSAIWRMRHMDEKN</sequence>
<reference evidence="1 2" key="1">
    <citation type="submission" date="2016-10" db="EMBL/GenBank/DDBJ databases">
        <authorList>
            <person name="de Groot N.N."/>
        </authorList>
    </citation>
    <scope>NUCLEOTIDE SEQUENCE [LARGE SCALE GENOMIC DNA]</scope>
    <source>
        <strain evidence="1 2">AR40</strain>
    </source>
</reference>
<dbReference type="RefSeq" id="WP_027204395.1">
    <property type="nucleotide sequence ID" value="NZ_FOGJ01000022.1"/>
</dbReference>
<organism evidence="1 2">
    <name type="scientific">Butyrivibrio fibrisolvens</name>
    <dbReference type="NCBI Taxonomy" id="831"/>
    <lineage>
        <taxon>Bacteria</taxon>
        <taxon>Bacillati</taxon>
        <taxon>Bacillota</taxon>
        <taxon>Clostridia</taxon>
        <taxon>Lachnospirales</taxon>
        <taxon>Lachnospiraceae</taxon>
        <taxon>Butyrivibrio</taxon>
    </lineage>
</organism>
<gene>
    <name evidence="1" type="ORF">SAMN04487884_12254</name>
</gene>
<evidence type="ECO:0000313" key="2">
    <source>
        <dbReference type="Proteomes" id="UP000182584"/>
    </source>
</evidence>
<accession>A0A1H9VBZ4</accession>
<name>A0A1H9VBZ4_BUTFI</name>
<evidence type="ECO:0000313" key="1">
    <source>
        <dbReference type="EMBL" id="SES19099.1"/>
    </source>
</evidence>
<dbReference type="Proteomes" id="UP000182584">
    <property type="component" value="Unassembled WGS sequence"/>
</dbReference>
<protein>
    <submittedName>
        <fullName evidence="1">Uncharacterized protein</fullName>
    </submittedName>
</protein>
<dbReference type="OrthoDB" id="2003805at2"/>
<proteinExistence type="predicted"/>